<evidence type="ECO:0008006" key="4">
    <source>
        <dbReference type="Google" id="ProtNLM"/>
    </source>
</evidence>
<gene>
    <name evidence="2" type="ORF">RHGRI_007830</name>
</gene>
<evidence type="ECO:0000313" key="3">
    <source>
        <dbReference type="Proteomes" id="UP000823749"/>
    </source>
</evidence>
<feature type="compositionally biased region" description="Polar residues" evidence="1">
    <location>
        <begin position="47"/>
        <end position="61"/>
    </location>
</feature>
<organism evidence="2 3">
    <name type="scientific">Rhododendron griersonianum</name>
    <dbReference type="NCBI Taxonomy" id="479676"/>
    <lineage>
        <taxon>Eukaryota</taxon>
        <taxon>Viridiplantae</taxon>
        <taxon>Streptophyta</taxon>
        <taxon>Embryophyta</taxon>
        <taxon>Tracheophyta</taxon>
        <taxon>Spermatophyta</taxon>
        <taxon>Magnoliopsida</taxon>
        <taxon>eudicotyledons</taxon>
        <taxon>Gunneridae</taxon>
        <taxon>Pentapetalae</taxon>
        <taxon>asterids</taxon>
        <taxon>Ericales</taxon>
        <taxon>Ericaceae</taxon>
        <taxon>Ericoideae</taxon>
        <taxon>Rhodoreae</taxon>
        <taxon>Rhododendron</taxon>
    </lineage>
</organism>
<reference evidence="2" key="1">
    <citation type="submission" date="2020-08" db="EMBL/GenBank/DDBJ databases">
        <title>Plant Genome Project.</title>
        <authorList>
            <person name="Zhang R.-G."/>
        </authorList>
    </citation>
    <scope>NUCLEOTIDE SEQUENCE</scope>
    <source>
        <strain evidence="2">WSP0</strain>
        <tissue evidence="2">Leaf</tissue>
    </source>
</reference>
<sequence length="93" mass="10166">MAAALRSKLHYSSAVKAPHQYHSITVDGTTSVPWHSTIARDDGSRQAHGQIQWQPSPSTISKLPPEIVVEDPVVEGIEVKDSVNYDSSNQDKS</sequence>
<accession>A0AAV6KY68</accession>
<evidence type="ECO:0000313" key="2">
    <source>
        <dbReference type="EMBL" id="KAG5557710.1"/>
    </source>
</evidence>
<dbReference type="Proteomes" id="UP000823749">
    <property type="component" value="Chromosome 3"/>
</dbReference>
<feature type="region of interest" description="Disordered" evidence="1">
    <location>
        <begin position="35"/>
        <end position="63"/>
    </location>
</feature>
<evidence type="ECO:0000256" key="1">
    <source>
        <dbReference type="SAM" id="MobiDB-lite"/>
    </source>
</evidence>
<comment type="caution">
    <text evidence="2">The sequence shown here is derived from an EMBL/GenBank/DDBJ whole genome shotgun (WGS) entry which is preliminary data.</text>
</comment>
<dbReference type="AlphaFoldDB" id="A0AAV6KY68"/>
<protein>
    <recommendedName>
        <fullName evidence="4">Late embryogenesis abundant protein</fullName>
    </recommendedName>
</protein>
<dbReference type="EMBL" id="JACTNZ010000003">
    <property type="protein sequence ID" value="KAG5557710.1"/>
    <property type="molecule type" value="Genomic_DNA"/>
</dbReference>
<proteinExistence type="predicted"/>
<name>A0AAV6KY68_9ERIC</name>
<keyword evidence="3" id="KW-1185">Reference proteome</keyword>